<feature type="non-terminal residue" evidence="1">
    <location>
        <position position="1"/>
    </location>
</feature>
<evidence type="ECO:0008006" key="3">
    <source>
        <dbReference type="Google" id="ProtNLM"/>
    </source>
</evidence>
<proteinExistence type="predicted"/>
<keyword evidence="2" id="KW-1185">Reference proteome</keyword>
<dbReference type="EMBL" id="NRHC01000096">
    <property type="protein sequence ID" value="RIY31375.1"/>
    <property type="molecule type" value="Genomic_DNA"/>
</dbReference>
<sequence>EKVFRDLKNDQDFNRLKTKNSETTNGKIFLVFLALILRSHMKRLIKEDTVTIKYTLNNVIEELEDIRILNDGNNKSLVTLNAEQKNIIRVFDLSI</sequence>
<protein>
    <recommendedName>
        <fullName evidence="3">Transposase</fullName>
    </recommendedName>
</protein>
<accession>A0A3A1Y1C1</accession>
<evidence type="ECO:0000313" key="1">
    <source>
        <dbReference type="EMBL" id="RIY31375.1"/>
    </source>
</evidence>
<dbReference type="Proteomes" id="UP000265691">
    <property type="component" value="Unassembled WGS sequence"/>
</dbReference>
<name>A0A3A1Y1C1_9GAMM</name>
<gene>
    <name evidence="1" type="ORF">CKF54_06750</name>
</gene>
<comment type="caution">
    <text evidence="1">The sequence shown here is derived from an EMBL/GenBank/DDBJ whole genome shotgun (WGS) entry which is preliminary data.</text>
</comment>
<organism evidence="1 2">
    <name type="scientific">Psittacicella hinzii</name>
    <dbReference type="NCBI Taxonomy" id="2028575"/>
    <lineage>
        <taxon>Bacteria</taxon>
        <taxon>Pseudomonadati</taxon>
        <taxon>Pseudomonadota</taxon>
        <taxon>Gammaproteobacteria</taxon>
        <taxon>Pasteurellales</taxon>
        <taxon>Psittacicellaceae</taxon>
        <taxon>Psittacicella</taxon>
    </lineage>
</organism>
<reference evidence="1 2" key="1">
    <citation type="submission" date="2017-08" db="EMBL/GenBank/DDBJ databases">
        <title>Reclassification of Bisgaard taxon 37 and 44.</title>
        <authorList>
            <person name="Christensen H."/>
        </authorList>
    </citation>
    <scope>NUCLEOTIDE SEQUENCE [LARGE SCALE GENOMIC DNA]</scope>
    <source>
        <strain evidence="1 2">B96_3</strain>
    </source>
</reference>
<evidence type="ECO:0000313" key="2">
    <source>
        <dbReference type="Proteomes" id="UP000265691"/>
    </source>
</evidence>
<dbReference type="AlphaFoldDB" id="A0A3A1Y1C1"/>